<organism evidence="1">
    <name type="scientific">marine sediment metagenome</name>
    <dbReference type="NCBI Taxonomy" id="412755"/>
    <lineage>
        <taxon>unclassified sequences</taxon>
        <taxon>metagenomes</taxon>
        <taxon>ecological metagenomes</taxon>
    </lineage>
</organism>
<name>X1NBK3_9ZZZZ</name>
<proteinExistence type="predicted"/>
<evidence type="ECO:0000313" key="1">
    <source>
        <dbReference type="EMBL" id="GAI24220.1"/>
    </source>
</evidence>
<gene>
    <name evidence="1" type="ORF">S06H3_33719</name>
</gene>
<protein>
    <submittedName>
        <fullName evidence="1">Uncharacterized protein</fullName>
    </submittedName>
</protein>
<sequence>VGELDVTKVTVWEKRSQGAVPQTLRFQRTTPSQFHLVVADKWLEAVKRFSLAIVSHVKNVQMDV</sequence>
<reference evidence="1" key="1">
    <citation type="journal article" date="2014" name="Front. Microbiol.">
        <title>High frequency of phylogenetically diverse reductive dehalogenase-homologous genes in deep subseafloor sedimentary metagenomes.</title>
        <authorList>
            <person name="Kawai M."/>
            <person name="Futagami T."/>
            <person name="Toyoda A."/>
            <person name="Takaki Y."/>
            <person name="Nishi S."/>
            <person name="Hori S."/>
            <person name="Arai W."/>
            <person name="Tsubouchi T."/>
            <person name="Morono Y."/>
            <person name="Uchiyama I."/>
            <person name="Ito T."/>
            <person name="Fujiyama A."/>
            <person name="Inagaki F."/>
            <person name="Takami H."/>
        </authorList>
    </citation>
    <scope>NUCLEOTIDE SEQUENCE</scope>
    <source>
        <strain evidence="1">Expedition CK06-06</strain>
    </source>
</reference>
<comment type="caution">
    <text evidence="1">The sequence shown here is derived from an EMBL/GenBank/DDBJ whole genome shotgun (WGS) entry which is preliminary data.</text>
</comment>
<accession>X1NBK3</accession>
<feature type="non-terminal residue" evidence="1">
    <location>
        <position position="1"/>
    </location>
</feature>
<dbReference type="AlphaFoldDB" id="X1NBK3"/>
<dbReference type="EMBL" id="BARV01020158">
    <property type="protein sequence ID" value="GAI24220.1"/>
    <property type="molecule type" value="Genomic_DNA"/>
</dbReference>